<dbReference type="OrthoDB" id="7462065at2759"/>
<reference evidence="1" key="1">
    <citation type="submission" date="2021-09" db="EMBL/GenBank/DDBJ databases">
        <authorList>
            <person name="Martin H S."/>
        </authorList>
    </citation>
    <scope>NUCLEOTIDE SEQUENCE</scope>
</reference>
<comment type="caution">
    <text evidence="1">The sequence shown here is derived from an EMBL/GenBank/DDBJ whole genome shotgun (WGS) entry which is preliminary data.</text>
</comment>
<gene>
    <name evidence="1" type="ORF">DCHRY22_LOCUS8944</name>
</gene>
<keyword evidence="2" id="KW-1185">Reference proteome</keyword>
<dbReference type="AlphaFoldDB" id="A0A8J2W5I4"/>
<organism evidence="1 2">
    <name type="scientific">Danaus chrysippus</name>
    <name type="common">African queen</name>
    <dbReference type="NCBI Taxonomy" id="151541"/>
    <lineage>
        <taxon>Eukaryota</taxon>
        <taxon>Metazoa</taxon>
        <taxon>Ecdysozoa</taxon>
        <taxon>Arthropoda</taxon>
        <taxon>Hexapoda</taxon>
        <taxon>Insecta</taxon>
        <taxon>Pterygota</taxon>
        <taxon>Neoptera</taxon>
        <taxon>Endopterygota</taxon>
        <taxon>Lepidoptera</taxon>
        <taxon>Glossata</taxon>
        <taxon>Ditrysia</taxon>
        <taxon>Papilionoidea</taxon>
        <taxon>Nymphalidae</taxon>
        <taxon>Danainae</taxon>
        <taxon>Danaini</taxon>
        <taxon>Danaina</taxon>
        <taxon>Danaus</taxon>
        <taxon>Anosia</taxon>
    </lineage>
</organism>
<evidence type="ECO:0000313" key="2">
    <source>
        <dbReference type="Proteomes" id="UP000789524"/>
    </source>
</evidence>
<dbReference type="EMBL" id="CAKASE010000063">
    <property type="protein sequence ID" value="CAG9569573.1"/>
    <property type="molecule type" value="Genomic_DNA"/>
</dbReference>
<name>A0A8J2W5I4_9NEOP</name>
<dbReference type="Proteomes" id="UP000789524">
    <property type="component" value="Unassembled WGS sequence"/>
</dbReference>
<evidence type="ECO:0000313" key="1">
    <source>
        <dbReference type="EMBL" id="CAG9569573.1"/>
    </source>
</evidence>
<accession>A0A8J2W5I4</accession>
<protein>
    <submittedName>
        <fullName evidence="1">(African queen) hypothetical protein</fullName>
    </submittedName>
</protein>
<proteinExistence type="predicted"/>
<sequence>MVVVCNRNVLFDKALLVIEQNNENTDPEWLADLRANISQVVNELGYDESKSQIQQLVEDPLWLTQFKGFVKSLVQSYGLEKSKEMLRHMVKSLEKKYHVNIQDVDGKYKTKKFDCQNLKDL</sequence>